<feature type="transmembrane region" description="Helical" evidence="2">
    <location>
        <begin position="106"/>
        <end position="123"/>
    </location>
</feature>
<protein>
    <submittedName>
        <fullName evidence="3">Uncharacterized protein</fullName>
    </submittedName>
</protein>
<dbReference type="OrthoDB" id="10644163at2759"/>
<dbReference type="Proteomes" id="UP000070544">
    <property type="component" value="Unassembled WGS sequence"/>
</dbReference>
<dbReference type="AlphaFoldDB" id="A0A139AS78"/>
<feature type="compositionally biased region" description="Pro residues" evidence="1">
    <location>
        <begin position="14"/>
        <end position="27"/>
    </location>
</feature>
<accession>A0A139AS78</accession>
<keyword evidence="2" id="KW-0472">Membrane</keyword>
<organism evidence="3 4">
    <name type="scientific">Gonapodya prolifera (strain JEL478)</name>
    <name type="common">Monoblepharis prolifera</name>
    <dbReference type="NCBI Taxonomy" id="1344416"/>
    <lineage>
        <taxon>Eukaryota</taxon>
        <taxon>Fungi</taxon>
        <taxon>Fungi incertae sedis</taxon>
        <taxon>Chytridiomycota</taxon>
        <taxon>Chytridiomycota incertae sedis</taxon>
        <taxon>Monoblepharidomycetes</taxon>
        <taxon>Monoblepharidales</taxon>
        <taxon>Gonapodyaceae</taxon>
        <taxon>Gonapodya</taxon>
    </lineage>
</organism>
<evidence type="ECO:0000313" key="4">
    <source>
        <dbReference type="Proteomes" id="UP000070544"/>
    </source>
</evidence>
<evidence type="ECO:0000256" key="2">
    <source>
        <dbReference type="SAM" id="Phobius"/>
    </source>
</evidence>
<proteinExistence type="predicted"/>
<gene>
    <name evidence="3" type="ORF">M427DRAFT_454282</name>
</gene>
<feature type="region of interest" description="Disordered" evidence="1">
    <location>
        <begin position="1"/>
        <end position="31"/>
    </location>
</feature>
<sequence length="167" mass="18514">MVSNVEIQQQQPPVSLPPSPPAPPTPQAPEYVQNYPYPSYPEYGHHGWHRSHRKSYSEKRLFDLIGHQFTNEERGVWLLLHVPSVALYLIRAHIVALSAAREEYKRHFIPAVIGGVVGGFLLARRGFFGRLVMFGGSVFGGIWVGRRMGQLAGSNVVSIVCAAATLV</sequence>
<dbReference type="EMBL" id="KQ965738">
    <property type="protein sequence ID" value="KXS19611.1"/>
    <property type="molecule type" value="Genomic_DNA"/>
</dbReference>
<name>A0A139AS78_GONPJ</name>
<keyword evidence="2" id="KW-0812">Transmembrane</keyword>
<evidence type="ECO:0000256" key="1">
    <source>
        <dbReference type="SAM" id="MobiDB-lite"/>
    </source>
</evidence>
<keyword evidence="2" id="KW-1133">Transmembrane helix</keyword>
<keyword evidence="4" id="KW-1185">Reference proteome</keyword>
<feature type="transmembrane region" description="Helical" evidence="2">
    <location>
        <begin position="76"/>
        <end position="100"/>
    </location>
</feature>
<reference evidence="3 4" key="1">
    <citation type="journal article" date="2015" name="Genome Biol. Evol.">
        <title>Phylogenomic analyses indicate that early fungi evolved digesting cell walls of algal ancestors of land plants.</title>
        <authorList>
            <person name="Chang Y."/>
            <person name="Wang S."/>
            <person name="Sekimoto S."/>
            <person name="Aerts A.L."/>
            <person name="Choi C."/>
            <person name="Clum A."/>
            <person name="LaButti K.M."/>
            <person name="Lindquist E.A."/>
            <person name="Yee Ngan C."/>
            <person name="Ohm R.A."/>
            <person name="Salamov A.A."/>
            <person name="Grigoriev I.V."/>
            <person name="Spatafora J.W."/>
            <person name="Berbee M.L."/>
        </authorList>
    </citation>
    <scope>NUCLEOTIDE SEQUENCE [LARGE SCALE GENOMIC DNA]</scope>
    <source>
        <strain evidence="3 4">JEL478</strain>
    </source>
</reference>
<evidence type="ECO:0000313" key="3">
    <source>
        <dbReference type="EMBL" id="KXS19611.1"/>
    </source>
</evidence>